<comment type="caution">
    <text evidence="1">The sequence shown here is derived from an EMBL/GenBank/DDBJ whole genome shotgun (WGS) entry which is preliminary data.</text>
</comment>
<organism evidence="1 2">
    <name type="scientific">Symbiodinium necroappetens</name>
    <dbReference type="NCBI Taxonomy" id="1628268"/>
    <lineage>
        <taxon>Eukaryota</taxon>
        <taxon>Sar</taxon>
        <taxon>Alveolata</taxon>
        <taxon>Dinophyceae</taxon>
        <taxon>Suessiales</taxon>
        <taxon>Symbiodiniaceae</taxon>
        <taxon>Symbiodinium</taxon>
    </lineage>
</organism>
<name>A0A813C8V8_9DINO</name>
<protein>
    <submittedName>
        <fullName evidence="1">Uncharacterized protein</fullName>
    </submittedName>
</protein>
<dbReference type="SUPFAM" id="SSF48403">
    <property type="entry name" value="Ankyrin repeat"/>
    <property type="match status" value="1"/>
</dbReference>
<gene>
    <name evidence="1" type="ORF">SNEC2469_LOCUS33522</name>
</gene>
<dbReference type="AlphaFoldDB" id="A0A813C8V8"/>
<feature type="non-terminal residue" evidence="1">
    <location>
        <position position="1"/>
    </location>
</feature>
<dbReference type="EMBL" id="CAJNJA010088863">
    <property type="protein sequence ID" value="CAE7939454.1"/>
    <property type="molecule type" value="Genomic_DNA"/>
</dbReference>
<accession>A0A813C8V8</accession>
<evidence type="ECO:0000313" key="2">
    <source>
        <dbReference type="Proteomes" id="UP000601435"/>
    </source>
</evidence>
<dbReference type="InterPro" id="IPR036770">
    <property type="entry name" value="Ankyrin_rpt-contain_sf"/>
</dbReference>
<dbReference type="OrthoDB" id="191483at2759"/>
<dbReference type="Proteomes" id="UP000601435">
    <property type="component" value="Unassembled WGS sequence"/>
</dbReference>
<sequence>YVQMSAFFFILAPPVQHMETGCLLSYSSWKARGWCRLERAAHCLSLESMSAPVVVEGPELQYATHHVETLLQPVGAGEFRSEYDKEKAASLLRAMVTRKMDFYQDHGDLQRYRVMLNTRHLYLQNLPLENDSFNLGSPAGFLSGKVSGRADLSSFMRWNDFDALEPCANTWPPLIAAALSGGASLVAELLNAEADVNYQVPESEPILNVAAGMSALHICSMLGNNRA</sequence>
<evidence type="ECO:0000313" key="1">
    <source>
        <dbReference type="EMBL" id="CAE7939454.1"/>
    </source>
</evidence>
<keyword evidence="2" id="KW-1185">Reference proteome</keyword>
<proteinExistence type="predicted"/>
<reference evidence="1" key="1">
    <citation type="submission" date="2021-02" db="EMBL/GenBank/DDBJ databases">
        <authorList>
            <person name="Dougan E. K."/>
            <person name="Rhodes N."/>
            <person name="Thang M."/>
            <person name="Chan C."/>
        </authorList>
    </citation>
    <scope>NUCLEOTIDE SEQUENCE</scope>
</reference>
<feature type="non-terminal residue" evidence="1">
    <location>
        <position position="227"/>
    </location>
</feature>